<dbReference type="Pfam" id="PF03167">
    <property type="entry name" value="UDG"/>
    <property type="match status" value="1"/>
</dbReference>
<dbReference type="PROSITE" id="PS00130">
    <property type="entry name" value="U_DNA_GLYCOSYLASE"/>
    <property type="match status" value="1"/>
</dbReference>
<dbReference type="FunFam" id="3.40.470.10:FF:000001">
    <property type="entry name" value="Uracil-DNA glycosylase"/>
    <property type="match status" value="1"/>
</dbReference>
<evidence type="ECO:0000313" key="14">
    <source>
        <dbReference type="Proteomes" id="UP000655830"/>
    </source>
</evidence>
<dbReference type="EC" id="3.2.2.27" evidence="4 9"/>
<dbReference type="EMBL" id="JACRSY010000002">
    <property type="protein sequence ID" value="MBC8578283.1"/>
    <property type="molecule type" value="Genomic_DNA"/>
</dbReference>
<dbReference type="SMART" id="SM00987">
    <property type="entry name" value="UreE_C"/>
    <property type="match status" value="1"/>
</dbReference>
<dbReference type="RefSeq" id="WP_249331311.1">
    <property type="nucleotide sequence ID" value="NZ_JACRSY010000002.1"/>
</dbReference>
<keyword evidence="6 9" id="KW-0227">DNA damage</keyword>
<feature type="active site" description="Proton acceptor" evidence="9 10">
    <location>
        <position position="64"/>
    </location>
</feature>
<dbReference type="NCBIfam" id="NF003592">
    <property type="entry name" value="PRK05254.1-5"/>
    <property type="match status" value="1"/>
</dbReference>
<evidence type="ECO:0000256" key="7">
    <source>
        <dbReference type="ARBA" id="ARBA00022801"/>
    </source>
</evidence>
<dbReference type="NCBIfam" id="NF003588">
    <property type="entry name" value="PRK05254.1-1"/>
    <property type="match status" value="1"/>
</dbReference>
<comment type="similarity">
    <text evidence="3 9 11">Belongs to the uracil-DNA glycosylase (UDG) superfamily. UNG family.</text>
</comment>
<evidence type="ECO:0000259" key="12">
    <source>
        <dbReference type="SMART" id="SM00986"/>
    </source>
</evidence>
<comment type="subcellular location">
    <subcellularLocation>
        <location evidence="9">Cytoplasm</location>
    </subcellularLocation>
</comment>
<evidence type="ECO:0000256" key="6">
    <source>
        <dbReference type="ARBA" id="ARBA00022763"/>
    </source>
</evidence>
<keyword evidence="7 9" id="KW-0378">Hydrolase</keyword>
<evidence type="ECO:0000256" key="10">
    <source>
        <dbReference type="PROSITE-ProRule" id="PRU10072"/>
    </source>
</evidence>
<organism evidence="13 14">
    <name type="scientific">Zhenhengia yiwuensis</name>
    <dbReference type="NCBI Taxonomy" id="2763666"/>
    <lineage>
        <taxon>Bacteria</taxon>
        <taxon>Bacillati</taxon>
        <taxon>Bacillota</taxon>
        <taxon>Clostridia</taxon>
        <taxon>Lachnospirales</taxon>
        <taxon>Lachnospiraceae</taxon>
        <taxon>Zhenhengia</taxon>
    </lineage>
</organism>
<dbReference type="GO" id="GO:0097510">
    <property type="term" value="P:base-excision repair, AP site formation via deaminated base removal"/>
    <property type="evidence" value="ECO:0007669"/>
    <property type="project" value="TreeGrafter"/>
</dbReference>
<comment type="caution">
    <text evidence="13">The sequence shown here is derived from an EMBL/GenBank/DDBJ whole genome shotgun (WGS) entry which is preliminary data.</text>
</comment>
<dbReference type="GO" id="GO:0004844">
    <property type="term" value="F:uracil DNA N-glycosylase activity"/>
    <property type="evidence" value="ECO:0007669"/>
    <property type="project" value="UniProtKB-UniRule"/>
</dbReference>
<dbReference type="InterPro" id="IPR018085">
    <property type="entry name" value="Ura-DNA_Glyclase_AS"/>
</dbReference>
<keyword evidence="8 9" id="KW-0234">DNA repair</keyword>
<name>A0A926EHN6_9FIRM</name>
<dbReference type="SMART" id="SM00986">
    <property type="entry name" value="UDG"/>
    <property type="match status" value="1"/>
</dbReference>
<keyword evidence="13" id="KW-0326">Glycosidase</keyword>
<dbReference type="AlphaFoldDB" id="A0A926EHN6"/>
<feature type="domain" description="Uracil-DNA glycosylase-like" evidence="12">
    <location>
        <begin position="49"/>
        <end position="209"/>
    </location>
</feature>
<protein>
    <recommendedName>
        <fullName evidence="5 9">Uracil-DNA glycosylase</fullName>
        <shortName evidence="9">UDG</shortName>
        <ecNumber evidence="4 9">3.2.2.27</ecNumber>
    </recommendedName>
</protein>
<dbReference type="InterPro" id="IPR036895">
    <property type="entry name" value="Uracil-DNA_glycosylase-like_sf"/>
</dbReference>
<dbReference type="NCBIfam" id="NF003591">
    <property type="entry name" value="PRK05254.1-4"/>
    <property type="match status" value="1"/>
</dbReference>
<dbReference type="Gene3D" id="3.40.470.10">
    <property type="entry name" value="Uracil-DNA glycosylase-like domain"/>
    <property type="match status" value="1"/>
</dbReference>
<evidence type="ECO:0000256" key="5">
    <source>
        <dbReference type="ARBA" id="ARBA00018429"/>
    </source>
</evidence>
<accession>A0A926EHN6</accession>
<gene>
    <name evidence="9" type="primary">ung</name>
    <name evidence="13" type="ORF">H8718_01835</name>
</gene>
<dbReference type="PANTHER" id="PTHR11264">
    <property type="entry name" value="URACIL-DNA GLYCOSYLASE"/>
    <property type="match status" value="1"/>
</dbReference>
<dbReference type="GO" id="GO:0005737">
    <property type="term" value="C:cytoplasm"/>
    <property type="evidence" value="ECO:0007669"/>
    <property type="project" value="UniProtKB-SubCell"/>
</dbReference>
<evidence type="ECO:0000256" key="3">
    <source>
        <dbReference type="ARBA" id="ARBA00008184"/>
    </source>
</evidence>
<evidence type="ECO:0000313" key="13">
    <source>
        <dbReference type="EMBL" id="MBC8578283.1"/>
    </source>
</evidence>
<dbReference type="Proteomes" id="UP000655830">
    <property type="component" value="Unassembled WGS sequence"/>
</dbReference>
<reference evidence="13" key="1">
    <citation type="submission" date="2020-08" db="EMBL/GenBank/DDBJ databases">
        <title>Genome public.</title>
        <authorList>
            <person name="Liu C."/>
            <person name="Sun Q."/>
        </authorList>
    </citation>
    <scope>NUCLEOTIDE SEQUENCE</scope>
    <source>
        <strain evidence="13">NSJ-12</strain>
    </source>
</reference>
<dbReference type="InterPro" id="IPR005122">
    <property type="entry name" value="Uracil-DNA_glycosylase-like"/>
</dbReference>
<sequence length="229" mass="26115">MVNLGNDWDKLLKEEFNKPYYLALRQFLIEEYRTQVIYPPKEDLFNALKATSYQDTKVVILGQDPYHGLGQAHGMAFSVNPGIAIPPSLRNIYKELQDSLGCSIPDNGYLMPWAKQGVLLLNTVLTVRAGQPQSHQNKGWEILTDEIIKLLNQKDETVIFLLWGSPAKKKMNLITNPKHVVLTAVHPSPLSAHRGFFGCNHFKQVNEILERQGRETIDWQISNLKEHTI</sequence>
<evidence type="ECO:0000256" key="1">
    <source>
        <dbReference type="ARBA" id="ARBA00001400"/>
    </source>
</evidence>
<dbReference type="NCBIfam" id="TIGR00628">
    <property type="entry name" value="ung"/>
    <property type="match status" value="1"/>
</dbReference>
<dbReference type="CDD" id="cd10027">
    <property type="entry name" value="UDG-F1-like"/>
    <property type="match status" value="1"/>
</dbReference>
<comment type="catalytic activity">
    <reaction evidence="1 9 11">
        <text>Hydrolyzes single-stranded DNA or mismatched double-stranded DNA and polynucleotides, releasing free uracil.</text>
        <dbReference type="EC" id="3.2.2.27"/>
    </reaction>
</comment>
<keyword evidence="9" id="KW-0963">Cytoplasm</keyword>
<dbReference type="SUPFAM" id="SSF52141">
    <property type="entry name" value="Uracil-DNA glycosylase-like"/>
    <property type="match status" value="1"/>
</dbReference>
<evidence type="ECO:0000256" key="8">
    <source>
        <dbReference type="ARBA" id="ARBA00023204"/>
    </source>
</evidence>
<proteinExistence type="inferred from homology"/>
<comment type="function">
    <text evidence="2 9 11">Excises uracil residues from the DNA which can arise as a result of misincorporation of dUMP residues by DNA polymerase or due to deamination of cytosine.</text>
</comment>
<dbReference type="InterPro" id="IPR002043">
    <property type="entry name" value="UDG_fam1"/>
</dbReference>
<dbReference type="NCBIfam" id="NF003589">
    <property type="entry name" value="PRK05254.1-2"/>
    <property type="match status" value="1"/>
</dbReference>
<evidence type="ECO:0000256" key="11">
    <source>
        <dbReference type="RuleBase" id="RU003780"/>
    </source>
</evidence>
<evidence type="ECO:0000256" key="2">
    <source>
        <dbReference type="ARBA" id="ARBA00002631"/>
    </source>
</evidence>
<evidence type="ECO:0000256" key="9">
    <source>
        <dbReference type="HAMAP-Rule" id="MF_00148"/>
    </source>
</evidence>
<keyword evidence="14" id="KW-1185">Reference proteome</keyword>
<evidence type="ECO:0000256" key="4">
    <source>
        <dbReference type="ARBA" id="ARBA00012030"/>
    </source>
</evidence>
<dbReference type="PANTHER" id="PTHR11264:SF0">
    <property type="entry name" value="URACIL-DNA GLYCOSYLASE"/>
    <property type="match status" value="1"/>
</dbReference>
<dbReference type="HAMAP" id="MF_00148">
    <property type="entry name" value="UDG"/>
    <property type="match status" value="1"/>
</dbReference>